<organism evidence="1 2">
    <name type="scientific">Tateyamaria omphalii</name>
    <dbReference type="NCBI Taxonomy" id="299262"/>
    <lineage>
        <taxon>Bacteria</taxon>
        <taxon>Pseudomonadati</taxon>
        <taxon>Pseudomonadota</taxon>
        <taxon>Alphaproteobacteria</taxon>
        <taxon>Rhodobacterales</taxon>
        <taxon>Roseobacteraceae</taxon>
        <taxon>Tateyamaria</taxon>
    </lineage>
</organism>
<dbReference type="Pfam" id="PF20107">
    <property type="entry name" value="DUF6497"/>
    <property type="match status" value="1"/>
</dbReference>
<evidence type="ECO:0000313" key="1">
    <source>
        <dbReference type="EMBL" id="APX13683.1"/>
    </source>
</evidence>
<reference evidence="1 2" key="1">
    <citation type="submission" date="2017-01" db="EMBL/GenBank/DDBJ databases">
        <title>Complete genome of Tateyamaria omphalii DOK1-4 isolated from seawater in Dokdo.</title>
        <authorList>
            <person name="Kim J.H."/>
            <person name="Chi W.-J."/>
        </authorList>
    </citation>
    <scope>NUCLEOTIDE SEQUENCE [LARGE SCALE GENOMIC DNA]</scope>
    <source>
        <strain evidence="1 2">DOK1-4</strain>
    </source>
</reference>
<dbReference type="AlphaFoldDB" id="A0A1P8N072"/>
<gene>
    <name evidence="1" type="ORF">BWR18_04205</name>
</gene>
<keyword evidence="2" id="KW-1185">Reference proteome</keyword>
<evidence type="ECO:0008006" key="3">
    <source>
        <dbReference type="Google" id="ProtNLM"/>
    </source>
</evidence>
<dbReference type="KEGG" id="tom:BWR18_04205"/>
<dbReference type="InterPro" id="IPR045467">
    <property type="entry name" value="DUF6497"/>
</dbReference>
<name>A0A1P8N072_9RHOB</name>
<evidence type="ECO:0000313" key="2">
    <source>
        <dbReference type="Proteomes" id="UP000186336"/>
    </source>
</evidence>
<sequence>MPNGTVRRVITARTAAPEGGARTWKREWVRGCVSAFVLCATPGLAQDVPSGQPVTLSEILVDEVGAEQWLRFRFLAPGIARDTGEVSYADAEGDFQALCDDFVLPYIADFALDADVVVISLMDRPVAFGTSDPDATQFFEAFRPGPDGCVWEAL</sequence>
<protein>
    <recommendedName>
        <fullName evidence="3">Acetolactate synthase</fullName>
    </recommendedName>
</protein>
<dbReference type="Proteomes" id="UP000186336">
    <property type="component" value="Chromosome"/>
</dbReference>
<accession>A0A1P8N072</accession>
<dbReference type="STRING" id="299262.BWR18_04205"/>
<dbReference type="EMBL" id="CP019312">
    <property type="protein sequence ID" value="APX13683.1"/>
    <property type="molecule type" value="Genomic_DNA"/>
</dbReference>
<proteinExistence type="predicted"/>